<keyword evidence="4" id="KW-0732">Signal</keyword>
<dbReference type="Proteomes" id="UP000679950">
    <property type="component" value="Unassembled WGS sequence"/>
</dbReference>
<evidence type="ECO:0000256" key="2">
    <source>
        <dbReference type="SAM" id="MobiDB-lite"/>
    </source>
</evidence>
<name>A0ABQ4KGU2_9BACI</name>
<evidence type="ECO:0000313" key="7">
    <source>
        <dbReference type="Proteomes" id="UP000679950"/>
    </source>
</evidence>
<feature type="coiled-coil region" evidence="1">
    <location>
        <begin position="195"/>
        <end position="222"/>
    </location>
</feature>
<feature type="compositionally biased region" description="Polar residues" evidence="2">
    <location>
        <begin position="44"/>
        <end position="56"/>
    </location>
</feature>
<dbReference type="RefSeq" id="WP_212965647.1">
    <property type="nucleotide sequence ID" value="NZ_BORB01000005.1"/>
</dbReference>
<keyword evidence="3" id="KW-1133">Transmembrane helix</keyword>
<evidence type="ECO:0000256" key="4">
    <source>
        <dbReference type="SAM" id="SignalP"/>
    </source>
</evidence>
<protein>
    <recommendedName>
        <fullName evidence="5">DUF4349 domain-containing protein</fullName>
    </recommendedName>
</protein>
<dbReference type="EMBL" id="BORB01000005">
    <property type="protein sequence ID" value="GIN56654.1"/>
    <property type="molecule type" value="Genomic_DNA"/>
</dbReference>
<evidence type="ECO:0000256" key="1">
    <source>
        <dbReference type="SAM" id="Coils"/>
    </source>
</evidence>
<accession>A0ABQ4KGU2</accession>
<proteinExistence type="predicted"/>
<feature type="signal peptide" evidence="4">
    <location>
        <begin position="1"/>
        <end position="17"/>
    </location>
</feature>
<feature type="region of interest" description="Disordered" evidence="2">
    <location>
        <begin position="44"/>
        <end position="76"/>
    </location>
</feature>
<organism evidence="6 7">
    <name type="scientific">Lederbergia ruris</name>
    <dbReference type="NCBI Taxonomy" id="217495"/>
    <lineage>
        <taxon>Bacteria</taxon>
        <taxon>Bacillati</taxon>
        <taxon>Bacillota</taxon>
        <taxon>Bacilli</taxon>
        <taxon>Bacillales</taxon>
        <taxon>Bacillaceae</taxon>
        <taxon>Lederbergia</taxon>
    </lineage>
</organism>
<dbReference type="Pfam" id="PF14257">
    <property type="entry name" value="DUF4349"/>
    <property type="match status" value="1"/>
</dbReference>
<keyword evidence="3" id="KW-0472">Membrane</keyword>
<sequence length="301" mass="34001">MKKLLFVSFLLIPLLLAACSTNQSKESSDTAGFSKNDVSIAKTESSSDASIGATENSSKDQSVENDSEEAERKATTERMVIHQVQLQVLVQDLDQAQASIEKKVAQYAGYIVESNMYRESETEKAGQLVIRIPDKDFQTFLRETEEEVIEVLERTISGEDVTEQYVDLEARLQSKRVVEKRLLSFLEDAKKTEDLLQISNDLANIQEEIETITGKMKFLKNQTDYSTITIYMQEDSIQKIAEKPLNTWGKTKKQLAASTNFLLSAGSGLAVFLIGNLPIFIIVLMMGLVLFYFIRRRKKKE</sequence>
<keyword evidence="1" id="KW-0175">Coiled coil</keyword>
<feature type="transmembrane region" description="Helical" evidence="3">
    <location>
        <begin position="261"/>
        <end position="294"/>
    </location>
</feature>
<evidence type="ECO:0000256" key="3">
    <source>
        <dbReference type="SAM" id="Phobius"/>
    </source>
</evidence>
<feature type="domain" description="DUF4349" evidence="5">
    <location>
        <begin position="78"/>
        <end position="290"/>
    </location>
</feature>
<keyword evidence="3" id="KW-0812">Transmembrane</keyword>
<keyword evidence="7" id="KW-1185">Reference proteome</keyword>
<feature type="chain" id="PRO_5046383687" description="DUF4349 domain-containing protein" evidence="4">
    <location>
        <begin position="18"/>
        <end position="301"/>
    </location>
</feature>
<evidence type="ECO:0000313" key="6">
    <source>
        <dbReference type="EMBL" id="GIN56654.1"/>
    </source>
</evidence>
<gene>
    <name evidence="6" type="ORF">J8TS2_09730</name>
</gene>
<dbReference type="InterPro" id="IPR025645">
    <property type="entry name" value="DUF4349"/>
</dbReference>
<dbReference type="PROSITE" id="PS51257">
    <property type="entry name" value="PROKAR_LIPOPROTEIN"/>
    <property type="match status" value="1"/>
</dbReference>
<reference evidence="6 7" key="1">
    <citation type="submission" date="2021-03" db="EMBL/GenBank/DDBJ databases">
        <title>Antimicrobial resistance genes in bacteria isolated from Japanese honey, and their potential for conferring macrolide and lincosamide resistance in the American foulbrood pathogen Paenibacillus larvae.</title>
        <authorList>
            <person name="Okamoto M."/>
            <person name="Kumagai M."/>
            <person name="Kanamori H."/>
            <person name="Takamatsu D."/>
        </authorList>
    </citation>
    <scope>NUCLEOTIDE SEQUENCE [LARGE SCALE GENOMIC DNA]</scope>
    <source>
        <strain evidence="6 7">J8TS2</strain>
    </source>
</reference>
<evidence type="ECO:0000259" key="5">
    <source>
        <dbReference type="Pfam" id="PF14257"/>
    </source>
</evidence>
<comment type="caution">
    <text evidence="6">The sequence shown here is derived from an EMBL/GenBank/DDBJ whole genome shotgun (WGS) entry which is preliminary data.</text>
</comment>